<keyword evidence="6 8" id="KW-0012">Acyltransferase</keyword>
<accession>A0ABU8T112</accession>
<keyword evidence="4" id="KW-0808">Transferase</keyword>
<dbReference type="PANTHER" id="PTHR30606">
    <property type="entry name" value="LIPID A BIOSYNTHESIS LAUROYL ACYLTRANSFERASE"/>
    <property type="match status" value="1"/>
</dbReference>
<dbReference type="NCBIfam" id="NF005919">
    <property type="entry name" value="PRK07920.1"/>
    <property type="match status" value="1"/>
</dbReference>
<evidence type="ECO:0000256" key="7">
    <source>
        <dbReference type="SAM" id="MobiDB-lite"/>
    </source>
</evidence>
<keyword evidence="3" id="KW-0997">Cell inner membrane</keyword>
<protein>
    <submittedName>
        <fullName evidence="8">Phosphatidylinositol mannoside acyltransferase</fullName>
    </submittedName>
</protein>
<dbReference type="CDD" id="cd07984">
    <property type="entry name" value="LPLAT_LABLAT-like"/>
    <property type="match status" value="1"/>
</dbReference>
<evidence type="ECO:0000256" key="6">
    <source>
        <dbReference type="ARBA" id="ARBA00023315"/>
    </source>
</evidence>
<feature type="compositionally biased region" description="Low complexity" evidence="7">
    <location>
        <begin position="13"/>
        <end position="27"/>
    </location>
</feature>
<keyword evidence="5" id="KW-0472">Membrane</keyword>
<sequence>MPDLRDTASTASTAPGGPVPARTAPPRRTGARAAVADALAVAGYAAGWAVAGRVPTPVLARLSDLGADLTVRRDGTGVRRLRAHLARARPAATPAELDALVTAGMRSYARYWREAFTLPRLDPAAVHAAMHPHSDGVAAALAAARPDRGVVFALPHSGNWDLAGLYLLRELDRMGLDPVLTTVAQRLRPDAVFRRFLAYRRALGFEVVTADEPRAAHRALTGRLRRGGVVCLVADRDLAGTGTGVTFLGGPARLPSGPARLARLTGAALYPAYPYFTDDAWGVEVGPAVAVPDRAAEPHAVQRLADHFGDMIARRPQDWHMLQPIGDG</sequence>
<name>A0ABU8T112_9PSEU</name>
<evidence type="ECO:0000256" key="5">
    <source>
        <dbReference type="ARBA" id="ARBA00023136"/>
    </source>
</evidence>
<comment type="caution">
    <text evidence="8">The sequence shown here is derived from an EMBL/GenBank/DDBJ whole genome shotgun (WGS) entry which is preliminary data.</text>
</comment>
<proteinExistence type="predicted"/>
<dbReference type="EMBL" id="JBBJUP010000001">
    <property type="protein sequence ID" value="MEJ8277651.1"/>
    <property type="molecule type" value="Genomic_DNA"/>
</dbReference>
<keyword evidence="9" id="KW-1185">Reference proteome</keyword>
<evidence type="ECO:0000256" key="2">
    <source>
        <dbReference type="ARBA" id="ARBA00022475"/>
    </source>
</evidence>
<evidence type="ECO:0000313" key="8">
    <source>
        <dbReference type="EMBL" id="MEJ8277651.1"/>
    </source>
</evidence>
<dbReference type="Proteomes" id="UP001364211">
    <property type="component" value="Unassembled WGS sequence"/>
</dbReference>
<evidence type="ECO:0000256" key="3">
    <source>
        <dbReference type="ARBA" id="ARBA00022519"/>
    </source>
</evidence>
<feature type="region of interest" description="Disordered" evidence="7">
    <location>
        <begin position="1"/>
        <end position="27"/>
    </location>
</feature>
<reference evidence="8 9" key="1">
    <citation type="submission" date="2024-03" db="EMBL/GenBank/DDBJ databases">
        <title>Draft genome sequence of Pseudonocardia sp. DW16-2.</title>
        <authorList>
            <person name="Duangmal K."/>
        </authorList>
    </citation>
    <scope>NUCLEOTIDE SEQUENCE [LARGE SCALE GENOMIC DNA]</scope>
    <source>
        <strain evidence="8 9">DW16-2</strain>
    </source>
</reference>
<organism evidence="8 9">
    <name type="scientific">Pseudonocardia spirodelae</name>
    <dbReference type="NCBI Taxonomy" id="3133431"/>
    <lineage>
        <taxon>Bacteria</taxon>
        <taxon>Bacillati</taxon>
        <taxon>Actinomycetota</taxon>
        <taxon>Actinomycetes</taxon>
        <taxon>Pseudonocardiales</taxon>
        <taxon>Pseudonocardiaceae</taxon>
        <taxon>Pseudonocardia</taxon>
    </lineage>
</organism>
<dbReference type="GO" id="GO:0016746">
    <property type="term" value="F:acyltransferase activity"/>
    <property type="evidence" value="ECO:0007669"/>
    <property type="project" value="UniProtKB-KW"/>
</dbReference>
<evidence type="ECO:0000256" key="1">
    <source>
        <dbReference type="ARBA" id="ARBA00004533"/>
    </source>
</evidence>
<dbReference type="InterPro" id="IPR004960">
    <property type="entry name" value="LipA_acyltrans"/>
</dbReference>
<dbReference type="RefSeq" id="WP_340285736.1">
    <property type="nucleotide sequence ID" value="NZ_JBBJUP010000001.1"/>
</dbReference>
<keyword evidence="2" id="KW-1003">Cell membrane</keyword>
<gene>
    <name evidence="8" type="ORF">WJX68_01800</name>
</gene>
<evidence type="ECO:0000256" key="4">
    <source>
        <dbReference type="ARBA" id="ARBA00022679"/>
    </source>
</evidence>
<dbReference type="Pfam" id="PF03279">
    <property type="entry name" value="Lip_A_acyltrans"/>
    <property type="match status" value="1"/>
</dbReference>
<dbReference type="PANTHER" id="PTHR30606:SF10">
    <property type="entry name" value="PHOSPHATIDYLINOSITOL MANNOSIDE ACYLTRANSFERASE"/>
    <property type="match status" value="1"/>
</dbReference>
<evidence type="ECO:0000313" key="9">
    <source>
        <dbReference type="Proteomes" id="UP001364211"/>
    </source>
</evidence>
<comment type="subcellular location">
    <subcellularLocation>
        <location evidence="1">Cell inner membrane</location>
    </subcellularLocation>
</comment>